<dbReference type="Proteomes" id="UP001310594">
    <property type="component" value="Unassembled WGS sequence"/>
</dbReference>
<accession>A0AAN7ZPH9</accession>
<comment type="caution">
    <text evidence="1">The sequence shown here is derived from an EMBL/GenBank/DDBJ whole genome shotgun (WGS) entry which is preliminary data.</text>
</comment>
<evidence type="ECO:0000313" key="2">
    <source>
        <dbReference type="Proteomes" id="UP001310594"/>
    </source>
</evidence>
<organism evidence="1 2">
    <name type="scientific">Elasticomyces elasticus</name>
    <dbReference type="NCBI Taxonomy" id="574655"/>
    <lineage>
        <taxon>Eukaryota</taxon>
        <taxon>Fungi</taxon>
        <taxon>Dikarya</taxon>
        <taxon>Ascomycota</taxon>
        <taxon>Pezizomycotina</taxon>
        <taxon>Dothideomycetes</taxon>
        <taxon>Dothideomycetidae</taxon>
        <taxon>Mycosphaerellales</taxon>
        <taxon>Teratosphaeriaceae</taxon>
        <taxon>Elasticomyces</taxon>
    </lineage>
</organism>
<proteinExistence type="predicted"/>
<gene>
    <name evidence="1" type="ORF">LTR97_004061</name>
</gene>
<evidence type="ECO:0000313" key="1">
    <source>
        <dbReference type="EMBL" id="KAK5703112.1"/>
    </source>
</evidence>
<dbReference type="EMBL" id="JAVRQU010000005">
    <property type="protein sequence ID" value="KAK5703112.1"/>
    <property type="molecule type" value="Genomic_DNA"/>
</dbReference>
<reference evidence="1" key="1">
    <citation type="submission" date="2023-08" db="EMBL/GenBank/DDBJ databases">
        <title>Black Yeasts Isolated from many extreme environments.</title>
        <authorList>
            <person name="Coleine C."/>
            <person name="Stajich J.E."/>
            <person name="Selbmann L."/>
        </authorList>
    </citation>
    <scope>NUCLEOTIDE SEQUENCE</scope>
    <source>
        <strain evidence="1">CCFEE 5810</strain>
    </source>
</reference>
<sequence>MESLSPFLELPAELRNLIYEFVALEDEPYRLKTRFKVKQARHIITTSSLVLASHEIAEEYYSVLAKLSLSSDVKILARVTDFNFRHVIRFIKTEMSASQIADAASAKRLLVELVVSNIECVDPDTYSVWLKFCKRSGVRAGYTLDNAATDVSPYASGTTSYLWESLGREDQEARKLYLALGDLHGYRSNYRFHGHHCWHRVTSDPAKYHFFTKKNL</sequence>
<protein>
    <submittedName>
        <fullName evidence="1">Uncharacterized protein</fullName>
    </submittedName>
</protein>
<name>A0AAN7ZPH9_9PEZI</name>
<dbReference type="AlphaFoldDB" id="A0AAN7ZPH9"/>